<reference evidence="6" key="2">
    <citation type="submission" date="2020-10" db="UniProtKB">
        <authorList>
            <consortium name="WormBaseParasite"/>
        </authorList>
    </citation>
    <scope>IDENTIFICATION</scope>
</reference>
<dbReference type="GO" id="GO:0016936">
    <property type="term" value="F:galactoside binding"/>
    <property type="evidence" value="ECO:0007669"/>
    <property type="project" value="TreeGrafter"/>
</dbReference>
<organism evidence="5 6">
    <name type="scientific">Panagrellus redivivus</name>
    <name type="common">Microworm</name>
    <dbReference type="NCBI Taxonomy" id="6233"/>
    <lineage>
        <taxon>Eukaryota</taxon>
        <taxon>Metazoa</taxon>
        <taxon>Ecdysozoa</taxon>
        <taxon>Nematoda</taxon>
        <taxon>Chromadorea</taxon>
        <taxon>Rhabditida</taxon>
        <taxon>Tylenchina</taxon>
        <taxon>Panagrolaimomorpha</taxon>
        <taxon>Panagrolaimoidea</taxon>
        <taxon>Panagrolaimidae</taxon>
        <taxon>Panagrellus</taxon>
    </lineage>
</organism>
<keyword evidence="5" id="KW-1185">Reference proteome</keyword>
<evidence type="ECO:0000256" key="1">
    <source>
        <dbReference type="ARBA" id="ARBA00022734"/>
    </source>
</evidence>
<reference evidence="5" key="1">
    <citation type="journal article" date="2013" name="Genetics">
        <title>The draft genome and transcriptome of Panagrellus redivivus are shaped by the harsh demands of a free-living lifestyle.</title>
        <authorList>
            <person name="Srinivasan J."/>
            <person name="Dillman A.R."/>
            <person name="Macchietto M.G."/>
            <person name="Heikkinen L."/>
            <person name="Lakso M."/>
            <person name="Fracchia K.M."/>
            <person name="Antoshechkin I."/>
            <person name="Mortazavi A."/>
            <person name="Wong G."/>
            <person name="Sternberg P.W."/>
        </authorList>
    </citation>
    <scope>NUCLEOTIDE SEQUENCE [LARGE SCALE GENOMIC DNA]</scope>
    <source>
        <strain evidence="5">MT8872</strain>
    </source>
</reference>
<dbReference type="SMART" id="SM00276">
    <property type="entry name" value="GLECT"/>
    <property type="match status" value="2"/>
</dbReference>
<dbReference type="PROSITE" id="PS51304">
    <property type="entry name" value="GALECTIN"/>
    <property type="match status" value="1"/>
</dbReference>
<sequence length="377" mass="43522">MNLPHFTTVSFEIKPFHESHYRHISRMFGSVIHSVCLLIFAFLPGFYAPEGPFYPILDQHICDGNAFIAGGDKFHYSGRRRNDIKPSRTYLYQQFPYVWLKQMAIGQTLFLRGKVNSNADIIQVALMGGDPVNKGDSGATVLEIKFMFSAGQIGFNTKRNGKWLDEKRIANPLRRGGTFDLSIHAKEDLFEIRVNKKKVYEYYYILGLDYINYIIAQYDMELDIAYQSGQIFPIPYLITFPHWDWKEIGELRLNEAIFLVGESAYLPFTITIYDEKDWNKNLVKFQMTVDFDERTVSRRAQWPNGTWTEVENGGGFPFETGSEFDMSIKNTAAGLILVVDGKLFVMFIHRTEKPGEDYRFIEFSGAMEMRILNICGP</sequence>
<dbReference type="AlphaFoldDB" id="A0A7E4VDS6"/>
<dbReference type="InterPro" id="IPR044156">
    <property type="entry name" value="Galectin-like"/>
</dbReference>
<evidence type="ECO:0000256" key="2">
    <source>
        <dbReference type="RuleBase" id="RU102079"/>
    </source>
</evidence>
<evidence type="ECO:0000256" key="3">
    <source>
        <dbReference type="SAM" id="Phobius"/>
    </source>
</evidence>
<proteinExistence type="predicted"/>
<dbReference type="SUPFAM" id="SSF49899">
    <property type="entry name" value="Concanavalin A-like lectins/glucanases"/>
    <property type="match status" value="2"/>
</dbReference>
<keyword evidence="3" id="KW-0812">Transmembrane</keyword>
<evidence type="ECO:0000259" key="4">
    <source>
        <dbReference type="PROSITE" id="PS51304"/>
    </source>
</evidence>
<dbReference type="PANTHER" id="PTHR11346:SF176">
    <property type="entry name" value="32 KDA BETA-GALACTOSIDE-BINDING LECTIN LEC-3"/>
    <property type="match status" value="1"/>
</dbReference>
<feature type="transmembrane region" description="Helical" evidence="3">
    <location>
        <begin position="27"/>
        <end position="47"/>
    </location>
</feature>
<evidence type="ECO:0000313" key="5">
    <source>
        <dbReference type="Proteomes" id="UP000492821"/>
    </source>
</evidence>
<keyword evidence="3" id="KW-0472">Membrane</keyword>
<evidence type="ECO:0000313" key="6">
    <source>
        <dbReference type="WBParaSite" id="Pan_g19820.t1"/>
    </source>
</evidence>
<keyword evidence="1 2" id="KW-0430">Lectin</keyword>
<dbReference type="PANTHER" id="PTHR11346">
    <property type="entry name" value="GALECTIN"/>
    <property type="match status" value="1"/>
</dbReference>
<dbReference type="WBParaSite" id="Pan_g19820.t1">
    <property type="protein sequence ID" value="Pan_g19820.t1"/>
    <property type="gene ID" value="Pan_g19820"/>
</dbReference>
<feature type="domain" description="Galectin" evidence="4">
    <location>
        <begin position="95"/>
        <end position="243"/>
    </location>
</feature>
<protein>
    <recommendedName>
        <fullName evidence="2">Galectin</fullName>
    </recommendedName>
</protein>
<keyword evidence="3" id="KW-1133">Transmembrane helix</keyword>
<dbReference type="Proteomes" id="UP000492821">
    <property type="component" value="Unassembled WGS sequence"/>
</dbReference>
<dbReference type="InterPro" id="IPR013320">
    <property type="entry name" value="ConA-like_dom_sf"/>
</dbReference>
<dbReference type="InterPro" id="IPR001079">
    <property type="entry name" value="Galectin_CRD"/>
</dbReference>
<dbReference type="Pfam" id="PF00337">
    <property type="entry name" value="Gal-bind_lectin"/>
    <property type="match status" value="2"/>
</dbReference>
<dbReference type="Gene3D" id="2.60.120.200">
    <property type="match status" value="2"/>
</dbReference>
<accession>A0A7E4VDS6</accession>
<dbReference type="SMART" id="SM00908">
    <property type="entry name" value="Gal-bind_lectin"/>
    <property type="match status" value="2"/>
</dbReference>
<name>A0A7E4VDS6_PANRE</name>
<dbReference type="GO" id="GO:0030246">
    <property type="term" value="F:carbohydrate binding"/>
    <property type="evidence" value="ECO:0007669"/>
    <property type="project" value="UniProtKB-UniRule"/>
</dbReference>